<keyword evidence="1" id="KW-0175">Coiled coil</keyword>
<dbReference type="CDD" id="cd09272">
    <property type="entry name" value="RNase_HI_RT_Ty1"/>
    <property type="match status" value="1"/>
</dbReference>
<proteinExistence type="predicted"/>
<comment type="caution">
    <text evidence="4">The sequence shown here is derived from an EMBL/GenBank/DDBJ whole genome shotgun (WGS) entry which is preliminary data.</text>
</comment>
<dbReference type="InterPro" id="IPR013103">
    <property type="entry name" value="RVT_2"/>
</dbReference>
<feature type="region of interest" description="Disordered" evidence="2">
    <location>
        <begin position="249"/>
        <end position="277"/>
    </location>
</feature>
<feature type="compositionally biased region" description="Basic residues" evidence="2">
    <location>
        <begin position="673"/>
        <end position="685"/>
    </location>
</feature>
<feature type="coiled-coil region" evidence="1">
    <location>
        <begin position="784"/>
        <end position="815"/>
    </location>
</feature>
<feature type="region of interest" description="Disordered" evidence="2">
    <location>
        <begin position="648"/>
        <end position="694"/>
    </location>
</feature>
<name>A0ABQ4Y9W8_9ASTR</name>
<dbReference type="InterPro" id="IPR036875">
    <property type="entry name" value="Znf_CCHC_sf"/>
</dbReference>
<dbReference type="Proteomes" id="UP001151760">
    <property type="component" value="Unassembled WGS sequence"/>
</dbReference>
<protein>
    <submittedName>
        <fullName evidence="4">Ribonuclease H-like domain-containing protein</fullName>
    </submittedName>
</protein>
<reference evidence="4" key="1">
    <citation type="journal article" date="2022" name="Int. J. Mol. Sci.">
        <title>Draft Genome of Tanacetum Coccineum: Genomic Comparison of Closely Related Tanacetum-Family Plants.</title>
        <authorList>
            <person name="Yamashiro T."/>
            <person name="Shiraishi A."/>
            <person name="Nakayama K."/>
            <person name="Satake H."/>
        </authorList>
    </citation>
    <scope>NUCLEOTIDE SEQUENCE</scope>
</reference>
<sequence length="844" mass="96708">MSSNNSSSSNQAHGSNSTNTNIIVKHDLFLIFANQSNSPQLDNEDLQQIDADDLEEMDLKWQMAMLTMRARRFLNNTGRKISANGSETIRFNKSKVECYNFHKKGHFARECRAQRENKNREHVRRNVTVETTETKAWCSRWGLDWVLQVLQVLQAQILRHMIGNKSYLSDNEEIDGGFVAFGEDPKGGKITGKGRKHALSFMRPFGCPVTILNTIDHLGKFDGKADEGFFVGYLPIAKHSVVFQYSKDSPDAGFKPSGEEENKDTKHLENEDIPTPTTRIQKNHPQLNKSFEIYIQQPYPKTDIELEPKKVIQALTDPSWIKAMQDELLQFKLQKVWTLVDLPYGKRNIGTKWVYRKKKDERVARIEAIRLFLAYASFKDFIVYQIDVKSVFLYGKIEEEVYVCQHPGFEDPEFPDRVYKVEKALYGLHQTPKLGELTFFLGLQVTQKDDGIFISQDKYVDEILKKFGFSTMKTASTPMETSKSLMKDENAEDVDVYLYRSMIGSLTFQVIPKVSHLHAVKRIFRYLKGQPKLGLWYPKDSPFDLEAYTYSDYVGASLDRKSTTRGCQFLGRRLISWQCKKQTVVANSTTEAEYVAVSSCCGQCYQAKVNAARLLTTARLPLELQLLRPFLFYKRNTLLIGLGQPTEPQHIPTTTSPSNIEPIPIITSSSKPQKTHKRRKTKRPTKISQSSRPTTFVVDETVHEEKGDNMERAVTIAASLDVEQDSGNIIRTQYMAILNEPIPQGMGSDRGTRKAVPPSQHDLKYKGKAKMIELKKPLKKRDQIKFDEEVAKRLVEELEAELKEEERVTINIKKQIEEEANLISWDNTQAMMEADYELAKRLQA</sequence>
<accession>A0ABQ4Y9W8</accession>
<dbReference type="PANTHER" id="PTHR11439">
    <property type="entry name" value="GAG-POL-RELATED RETROTRANSPOSON"/>
    <property type="match status" value="1"/>
</dbReference>
<dbReference type="SUPFAM" id="SSF57756">
    <property type="entry name" value="Retrovirus zinc finger-like domains"/>
    <property type="match status" value="1"/>
</dbReference>
<dbReference type="PANTHER" id="PTHR11439:SF495">
    <property type="entry name" value="REVERSE TRANSCRIPTASE, RNA-DEPENDENT DNA POLYMERASE-RELATED"/>
    <property type="match status" value="1"/>
</dbReference>
<dbReference type="EMBL" id="BQNB010010234">
    <property type="protein sequence ID" value="GJS74475.1"/>
    <property type="molecule type" value="Genomic_DNA"/>
</dbReference>
<dbReference type="Gene3D" id="4.10.60.10">
    <property type="entry name" value="Zinc finger, CCHC-type"/>
    <property type="match status" value="1"/>
</dbReference>
<evidence type="ECO:0000259" key="3">
    <source>
        <dbReference type="Pfam" id="PF07727"/>
    </source>
</evidence>
<gene>
    <name evidence="4" type="ORF">Tco_0707316</name>
</gene>
<reference evidence="4" key="2">
    <citation type="submission" date="2022-01" db="EMBL/GenBank/DDBJ databases">
        <authorList>
            <person name="Yamashiro T."/>
            <person name="Shiraishi A."/>
            <person name="Satake H."/>
            <person name="Nakayama K."/>
        </authorList>
    </citation>
    <scope>NUCLEOTIDE SEQUENCE</scope>
</reference>
<evidence type="ECO:0000313" key="5">
    <source>
        <dbReference type="Proteomes" id="UP001151760"/>
    </source>
</evidence>
<feature type="compositionally biased region" description="Basic and acidic residues" evidence="2">
    <location>
        <begin position="257"/>
        <end position="270"/>
    </location>
</feature>
<feature type="domain" description="Reverse transcriptase Ty1/copia-type" evidence="3">
    <location>
        <begin position="363"/>
        <end position="433"/>
    </location>
</feature>
<evidence type="ECO:0000256" key="1">
    <source>
        <dbReference type="SAM" id="Coils"/>
    </source>
</evidence>
<evidence type="ECO:0000256" key="2">
    <source>
        <dbReference type="SAM" id="MobiDB-lite"/>
    </source>
</evidence>
<dbReference type="Pfam" id="PF07727">
    <property type="entry name" value="RVT_2"/>
    <property type="match status" value="1"/>
</dbReference>
<evidence type="ECO:0000313" key="4">
    <source>
        <dbReference type="EMBL" id="GJS74475.1"/>
    </source>
</evidence>
<organism evidence="4 5">
    <name type="scientific">Tanacetum coccineum</name>
    <dbReference type="NCBI Taxonomy" id="301880"/>
    <lineage>
        <taxon>Eukaryota</taxon>
        <taxon>Viridiplantae</taxon>
        <taxon>Streptophyta</taxon>
        <taxon>Embryophyta</taxon>
        <taxon>Tracheophyta</taxon>
        <taxon>Spermatophyta</taxon>
        <taxon>Magnoliopsida</taxon>
        <taxon>eudicotyledons</taxon>
        <taxon>Gunneridae</taxon>
        <taxon>Pentapetalae</taxon>
        <taxon>asterids</taxon>
        <taxon>campanulids</taxon>
        <taxon>Asterales</taxon>
        <taxon>Asteraceae</taxon>
        <taxon>Asteroideae</taxon>
        <taxon>Anthemideae</taxon>
        <taxon>Anthemidinae</taxon>
        <taxon>Tanacetum</taxon>
    </lineage>
</organism>
<keyword evidence="5" id="KW-1185">Reference proteome</keyword>